<dbReference type="GO" id="GO:0003677">
    <property type="term" value="F:DNA binding"/>
    <property type="evidence" value="ECO:0007669"/>
    <property type="project" value="UniProtKB-KW"/>
</dbReference>
<dbReference type="InterPro" id="IPR013559">
    <property type="entry name" value="YheO"/>
</dbReference>
<evidence type="ECO:0000259" key="2">
    <source>
        <dbReference type="Pfam" id="PF13309"/>
    </source>
</evidence>
<gene>
    <name evidence="3" type="ORF">HA50_24135</name>
</gene>
<sequence>MAKQQEHLLLSQLDAIAEGLSATFAPFCEVVVHDLTNPEHAILSIHNNLSGRECGEPATELGLARIASPDFPDVIANYANHFADGRPVKSTSVGIRNAKGEFVAALCLNVDMTLFRGMQSAFDQFTKITTDSISETLEPTGTESIRRRIDQFAAKLATTPRALKTAERKELINDLRDNGFLDIKRSMETIAQHIGVSRASVYLYAKDQGE</sequence>
<dbReference type="Pfam" id="PF13309">
    <property type="entry name" value="HTH_22"/>
    <property type="match status" value="1"/>
</dbReference>
<dbReference type="InterPro" id="IPR039445">
    <property type="entry name" value="DauR-like_HTH"/>
</dbReference>
<dbReference type="OrthoDB" id="9796595at2"/>
<protein>
    <submittedName>
        <fullName evidence="3">DNA-binding protein</fullName>
    </submittedName>
</protein>
<evidence type="ECO:0000259" key="1">
    <source>
        <dbReference type="Pfam" id="PF08348"/>
    </source>
</evidence>
<keyword evidence="3" id="KW-0238">DNA-binding</keyword>
<dbReference type="InterPro" id="IPR039446">
    <property type="entry name" value="DauR-like"/>
</dbReference>
<proteinExistence type="predicted"/>
<dbReference type="PANTHER" id="PTHR35568">
    <property type="entry name" value="TRANSCRIPTIONAL REGULATOR DAUR"/>
    <property type="match status" value="1"/>
</dbReference>
<comment type="caution">
    <text evidence="3">The sequence shown here is derived from an EMBL/GenBank/DDBJ whole genome shotgun (WGS) entry which is preliminary data.</text>
</comment>
<reference evidence="3 4" key="1">
    <citation type="journal article" date="2017" name="Antonie Van Leeuwenhoek">
        <title>Phylogenomic resolution of the bacterial genus Pantoea and its relationship with Erwinia and Tatumella.</title>
        <authorList>
            <person name="Palmer M."/>
            <person name="Steenkamp E.T."/>
            <person name="Coetzee M.P."/>
            <person name="Chan W.Y."/>
            <person name="van Zyl E."/>
            <person name="De Maayer P."/>
            <person name="Coutinho T.A."/>
            <person name="Blom J."/>
            <person name="Smits T.H."/>
            <person name="Duffy B."/>
            <person name="Venter S.N."/>
        </authorList>
    </citation>
    <scope>NUCLEOTIDE SEQUENCE [LARGE SCALE GENOMIC DNA]</scope>
    <source>
        <strain evidence="3 4">LMG 2657</strain>
    </source>
</reference>
<dbReference type="AlphaFoldDB" id="A0A1X1EL95"/>
<dbReference type="EMBL" id="MLJI01000002">
    <property type="protein sequence ID" value="ORM89695.1"/>
    <property type="molecule type" value="Genomic_DNA"/>
</dbReference>
<feature type="domain" description="YheO-like" evidence="1">
    <location>
        <begin position="10"/>
        <end position="120"/>
    </location>
</feature>
<organism evidence="3 4">
    <name type="scientific">Pantoea cypripedii</name>
    <name type="common">Pectobacterium cypripedii</name>
    <name type="synonym">Erwinia cypripedii</name>
    <dbReference type="NCBI Taxonomy" id="55209"/>
    <lineage>
        <taxon>Bacteria</taxon>
        <taxon>Pseudomonadati</taxon>
        <taxon>Pseudomonadota</taxon>
        <taxon>Gammaproteobacteria</taxon>
        <taxon>Enterobacterales</taxon>
        <taxon>Erwiniaceae</taxon>
        <taxon>Pantoea</taxon>
    </lineage>
</organism>
<name>A0A1X1EL95_PANCY</name>
<accession>A0A1X1EL95</accession>
<evidence type="ECO:0000313" key="3">
    <source>
        <dbReference type="EMBL" id="ORM89695.1"/>
    </source>
</evidence>
<dbReference type="Proteomes" id="UP000193749">
    <property type="component" value="Unassembled WGS sequence"/>
</dbReference>
<dbReference type="RefSeq" id="WP_084879413.1">
    <property type="nucleotide sequence ID" value="NZ_JAGGMY010000005.1"/>
</dbReference>
<dbReference type="PANTHER" id="PTHR35568:SF1">
    <property type="entry name" value="TRANSCRIPTIONAL REGULATOR DAUR"/>
    <property type="match status" value="1"/>
</dbReference>
<dbReference type="Pfam" id="PF08348">
    <property type="entry name" value="PAS_6"/>
    <property type="match status" value="1"/>
</dbReference>
<feature type="domain" description="Transcriptional regulator DauR-like HTH" evidence="2">
    <location>
        <begin position="145"/>
        <end position="205"/>
    </location>
</feature>
<evidence type="ECO:0000313" key="4">
    <source>
        <dbReference type="Proteomes" id="UP000193749"/>
    </source>
</evidence>
<keyword evidence="4" id="KW-1185">Reference proteome</keyword>